<feature type="compositionally biased region" description="Low complexity" evidence="1">
    <location>
        <begin position="385"/>
        <end position="406"/>
    </location>
</feature>
<feature type="region of interest" description="Disordered" evidence="1">
    <location>
        <begin position="288"/>
        <end position="326"/>
    </location>
</feature>
<name>A0A383W9Q3_TETOB</name>
<reference evidence="2 3" key="1">
    <citation type="submission" date="2016-10" db="EMBL/GenBank/DDBJ databases">
        <authorList>
            <person name="Cai Z."/>
        </authorList>
    </citation>
    <scope>NUCLEOTIDE SEQUENCE [LARGE SCALE GENOMIC DNA]</scope>
</reference>
<organism evidence="2 3">
    <name type="scientific">Tetradesmus obliquus</name>
    <name type="common">Green alga</name>
    <name type="synonym">Acutodesmus obliquus</name>
    <dbReference type="NCBI Taxonomy" id="3088"/>
    <lineage>
        <taxon>Eukaryota</taxon>
        <taxon>Viridiplantae</taxon>
        <taxon>Chlorophyta</taxon>
        <taxon>core chlorophytes</taxon>
        <taxon>Chlorophyceae</taxon>
        <taxon>CS clade</taxon>
        <taxon>Sphaeropleales</taxon>
        <taxon>Scenedesmaceae</taxon>
        <taxon>Tetradesmus</taxon>
    </lineage>
</organism>
<feature type="region of interest" description="Disordered" evidence="1">
    <location>
        <begin position="343"/>
        <end position="414"/>
    </location>
</feature>
<gene>
    <name evidence="2" type="ORF">BQ4739_LOCUS14646</name>
</gene>
<accession>A0A383W9Q3</accession>
<dbReference type="EMBL" id="FNXT01001213">
    <property type="protein sequence ID" value="SZX74365.1"/>
    <property type="molecule type" value="Genomic_DNA"/>
</dbReference>
<evidence type="ECO:0000313" key="2">
    <source>
        <dbReference type="EMBL" id="SZX74365.1"/>
    </source>
</evidence>
<evidence type="ECO:0000313" key="3">
    <source>
        <dbReference type="Proteomes" id="UP000256970"/>
    </source>
</evidence>
<feature type="compositionally biased region" description="Polar residues" evidence="1">
    <location>
        <begin position="343"/>
        <end position="375"/>
    </location>
</feature>
<feature type="compositionally biased region" description="Low complexity" evidence="1">
    <location>
        <begin position="288"/>
        <end position="321"/>
    </location>
</feature>
<proteinExistence type="predicted"/>
<dbReference type="AlphaFoldDB" id="A0A383W9Q3"/>
<evidence type="ECO:0000256" key="1">
    <source>
        <dbReference type="SAM" id="MobiDB-lite"/>
    </source>
</evidence>
<sequence length="489" mass="52780">MIVRQLRQLLGQNQALRQREQVLMEAVQEQGDNLHYVALAAFQQEEAAQLECCCDLQEGPCCCGAGDMAAITASLLGDLQVYQLMQLVGGSAAAAGAAEPNTTQWMRSAITPERVSDIRSASAEDIAGQLRELTMRLSHLLTLDPRKAALMGSSLEDEVFKYGEMGMLLHVAADRSNLELGVLNLETLERQEPPPGFWEDVLEGIQLRPDQEATLCLGFQQYVTKSTPLIQQMQDLVKRMQQLTGAPEAQGTAAQELALPVQQVVQAMLVDEPAAAAAVGAAASAGAAAGGQQRQKTQPPQQQQQQQSSMPSPPQRQQQQQCSRDVSEPVRLAGKCDIQGSASTKCDIQGSANTTKCDIQGSANTTNGRTPSSSVGPACLPPACGGSASSGSSSGSSTQQQQQQQQAWNEPTSTLQTMESSTELEDIMGQLLNRVMKLREMHRTVTFLWLNTLDPKQNAVSVVRSWPYWSRPLSMTSILARNKGVECEA</sequence>
<dbReference type="Proteomes" id="UP000256970">
    <property type="component" value="Unassembled WGS sequence"/>
</dbReference>
<keyword evidence="3" id="KW-1185">Reference proteome</keyword>
<protein>
    <submittedName>
        <fullName evidence="2">Uncharacterized protein</fullName>
    </submittedName>
</protein>